<proteinExistence type="inferred from homology"/>
<dbReference type="PANTHER" id="PTHR32060:SF30">
    <property type="entry name" value="CARBOXY-TERMINAL PROCESSING PROTEASE CTPA"/>
    <property type="match status" value="1"/>
</dbReference>
<keyword evidence="2" id="KW-0645">Protease</keyword>
<dbReference type="SMART" id="SM00228">
    <property type="entry name" value="PDZ"/>
    <property type="match status" value="1"/>
</dbReference>
<dbReference type="PANTHER" id="PTHR32060">
    <property type="entry name" value="TAIL-SPECIFIC PROTEASE"/>
    <property type="match status" value="1"/>
</dbReference>
<protein>
    <submittedName>
        <fullName evidence="7">S41 family peptidase</fullName>
    </submittedName>
</protein>
<dbReference type="SUPFAM" id="SSF52096">
    <property type="entry name" value="ClpP/crotonase"/>
    <property type="match status" value="1"/>
</dbReference>
<feature type="region of interest" description="Disordered" evidence="5">
    <location>
        <begin position="72"/>
        <end position="96"/>
    </location>
</feature>
<dbReference type="PROSITE" id="PS50106">
    <property type="entry name" value="PDZ"/>
    <property type="match status" value="1"/>
</dbReference>
<dbReference type="EMBL" id="BAAAPF010000015">
    <property type="protein sequence ID" value="GAA2112236.1"/>
    <property type="molecule type" value="Genomic_DNA"/>
</dbReference>
<sequence>MCRAGANSPYGTRRCPTLSGMSGSSDSARPRSAFRRGASLTLVFVSVLATGAATGSWPGENPRAPKVLTGHVAEDPVHGPRDDESGTADSAGDLVSRSGDRWSTAYSAREYASLQRMLAGKYVGVGLWIKTDAAGRVEIAQVGPDSPAAAAGIRTGDTLRAVDGTPVAGRPVTEVVALLRGDELGEGARGSTTVLALQRGERRWARPVRRVELETEPVTVRREEPADDGVTAAVIRVESFTRGSGAEVRRAAAAARGSDGLILDLRGNSGGLVVEAVEAASAFLDDGVVATYDLDGRQQALYADPGGDTGTPLVVLVDGGTMSSAELLAGALQDRGRAVVVGTSTFGKGSVQLPKALPDGSVAELTVGEYRTPGGRSLEGVGVTPDLDLAVTDADRDAEEEARTVLSGLGSGV</sequence>
<feature type="compositionally biased region" description="Basic and acidic residues" evidence="5">
    <location>
        <begin position="72"/>
        <end position="84"/>
    </location>
</feature>
<feature type="domain" description="PDZ" evidence="6">
    <location>
        <begin position="111"/>
        <end position="180"/>
    </location>
</feature>
<dbReference type="InterPro" id="IPR005151">
    <property type="entry name" value="Tail-specific_protease"/>
</dbReference>
<comment type="similarity">
    <text evidence="1">Belongs to the peptidase S41A family.</text>
</comment>
<dbReference type="SUPFAM" id="SSF50156">
    <property type="entry name" value="PDZ domain-like"/>
    <property type="match status" value="1"/>
</dbReference>
<dbReference type="InterPro" id="IPR029045">
    <property type="entry name" value="ClpP/crotonase-like_dom_sf"/>
</dbReference>
<evidence type="ECO:0000313" key="7">
    <source>
        <dbReference type="EMBL" id="GAA2112236.1"/>
    </source>
</evidence>
<evidence type="ECO:0000256" key="5">
    <source>
        <dbReference type="SAM" id="MobiDB-lite"/>
    </source>
</evidence>
<dbReference type="Gene3D" id="3.90.226.10">
    <property type="entry name" value="2-enoyl-CoA Hydratase, Chain A, domain 1"/>
    <property type="match status" value="1"/>
</dbReference>
<evidence type="ECO:0000256" key="1">
    <source>
        <dbReference type="ARBA" id="ARBA00009179"/>
    </source>
</evidence>
<evidence type="ECO:0000256" key="2">
    <source>
        <dbReference type="ARBA" id="ARBA00022670"/>
    </source>
</evidence>
<dbReference type="InterPro" id="IPR001478">
    <property type="entry name" value="PDZ"/>
</dbReference>
<dbReference type="CDD" id="cd07560">
    <property type="entry name" value="Peptidase_S41_CPP"/>
    <property type="match status" value="1"/>
</dbReference>
<dbReference type="Pfam" id="PF03572">
    <property type="entry name" value="Peptidase_S41"/>
    <property type="match status" value="1"/>
</dbReference>
<dbReference type="InterPro" id="IPR041489">
    <property type="entry name" value="PDZ_6"/>
</dbReference>
<comment type="caution">
    <text evidence="7">The sequence shown here is derived from an EMBL/GenBank/DDBJ whole genome shotgun (WGS) entry which is preliminary data.</text>
</comment>
<keyword evidence="3" id="KW-0378">Hydrolase</keyword>
<dbReference type="InterPro" id="IPR036034">
    <property type="entry name" value="PDZ_sf"/>
</dbReference>
<name>A0ABN2XLE5_9ACTN</name>
<dbReference type="InterPro" id="IPR004447">
    <property type="entry name" value="Peptidase_S41A"/>
</dbReference>
<accession>A0ABN2XLE5</accession>
<dbReference type="Gene3D" id="2.30.42.10">
    <property type="match status" value="1"/>
</dbReference>
<reference evidence="7 8" key="1">
    <citation type="journal article" date="2019" name="Int. J. Syst. Evol. Microbiol.">
        <title>The Global Catalogue of Microorganisms (GCM) 10K type strain sequencing project: providing services to taxonomists for standard genome sequencing and annotation.</title>
        <authorList>
            <consortium name="The Broad Institute Genomics Platform"/>
            <consortium name="The Broad Institute Genome Sequencing Center for Infectious Disease"/>
            <person name="Wu L."/>
            <person name="Ma J."/>
        </authorList>
    </citation>
    <scope>NUCLEOTIDE SEQUENCE [LARGE SCALE GENOMIC DNA]</scope>
    <source>
        <strain evidence="7 8">JCM 15481</strain>
    </source>
</reference>
<gene>
    <name evidence="7" type="ORF">GCM10009802_10250</name>
</gene>
<feature type="region of interest" description="Disordered" evidence="5">
    <location>
        <begin position="1"/>
        <end position="31"/>
    </location>
</feature>
<dbReference type="Pfam" id="PF17820">
    <property type="entry name" value="PDZ_6"/>
    <property type="match status" value="1"/>
</dbReference>
<dbReference type="Gene3D" id="3.30.750.44">
    <property type="match status" value="1"/>
</dbReference>
<evidence type="ECO:0000313" key="8">
    <source>
        <dbReference type="Proteomes" id="UP001500443"/>
    </source>
</evidence>
<dbReference type="Proteomes" id="UP001500443">
    <property type="component" value="Unassembled WGS sequence"/>
</dbReference>
<evidence type="ECO:0000256" key="3">
    <source>
        <dbReference type="ARBA" id="ARBA00022801"/>
    </source>
</evidence>
<organism evidence="7 8">
    <name type="scientific">Streptomyces synnematoformans</name>
    <dbReference type="NCBI Taxonomy" id="415721"/>
    <lineage>
        <taxon>Bacteria</taxon>
        <taxon>Bacillati</taxon>
        <taxon>Actinomycetota</taxon>
        <taxon>Actinomycetes</taxon>
        <taxon>Kitasatosporales</taxon>
        <taxon>Streptomycetaceae</taxon>
        <taxon>Streptomyces</taxon>
    </lineage>
</organism>
<dbReference type="SMART" id="SM00245">
    <property type="entry name" value="TSPc"/>
    <property type="match status" value="1"/>
</dbReference>
<evidence type="ECO:0000256" key="4">
    <source>
        <dbReference type="ARBA" id="ARBA00022825"/>
    </source>
</evidence>
<keyword evidence="8" id="KW-1185">Reference proteome</keyword>
<evidence type="ECO:0000259" key="6">
    <source>
        <dbReference type="PROSITE" id="PS50106"/>
    </source>
</evidence>
<keyword evidence="4" id="KW-0720">Serine protease</keyword>